<feature type="region of interest" description="Disordered" evidence="1">
    <location>
        <begin position="396"/>
        <end position="467"/>
    </location>
</feature>
<feature type="region of interest" description="Disordered" evidence="1">
    <location>
        <begin position="10"/>
        <end position="32"/>
    </location>
</feature>
<dbReference type="Proteomes" id="UP000605986">
    <property type="component" value="Unassembled WGS sequence"/>
</dbReference>
<feature type="compositionally biased region" description="Basic and acidic residues" evidence="1">
    <location>
        <begin position="424"/>
        <end position="433"/>
    </location>
</feature>
<gene>
    <name evidence="2" type="ORF">F53441_8456</name>
</gene>
<evidence type="ECO:0000256" key="1">
    <source>
        <dbReference type="SAM" id="MobiDB-lite"/>
    </source>
</evidence>
<evidence type="ECO:0000313" key="3">
    <source>
        <dbReference type="Proteomes" id="UP000605986"/>
    </source>
</evidence>
<proteinExistence type="predicted"/>
<dbReference type="AlphaFoldDB" id="A0A8H4NUG6"/>
<reference evidence="2" key="1">
    <citation type="submission" date="2020-01" db="EMBL/GenBank/DDBJ databases">
        <title>Identification and distribution of gene clusters putatively required for synthesis of sphingolipid metabolism inhibitors in phylogenetically diverse species of the filamentous fungus Fusarium.</title>
        <authorList>
            <person name="Kim H.-S."/>
            <person name="Busman M."/>
            <person name="Brown D.W."/>
            <person name="Divon H."/>
            <person name="Uhlig S."/>
            <person name="Proctor R.H."/>
        </authorList>
    </citation>
    <scope>NUCLEOTIDE SEQUENCE</scope>
    <source>
        <strain evidence="2">NRRL 53441</strain>
    </source>
</reference>
<dbReference type="EMBL" id="JAADJG010000359">
    <property type="protein sequence ID" value="KAF4448140.1"/>
    <property type="molecule type" value="Genomic_DNA"/>
</dbReference>
<dbReference type="OrthoDB" id="5419928at2759"/>
<keyword evidence="3" id="KW-1185">Reference proteome</keyword>
<accession>A0A8H4NUG6</accession>
<comment type="caution">
    <text evidence="2">The sequence shown here is derived from an EMBL/GenBank/DDBJ whole genome shotgun (WGS) entry which is preliminary data.</text>
</comment>
<feature type="compositionally biased region" description="Acidic residues" evidence="1">
    <location>
        <begin position="396"/>
        <end position="407"/>
    </location>
</feature>
<name>A0A8H4NUG6_9HYPO</name>
<evidence type="ECO:0000313" key="2">
    <source>
        <dbReference type="EMBL" id="KAF4448140.1"/>
    </source>
</evidence>
<protein>
    <submittedName>
        <fullName evidence="2">Uncharacterized protein</fullName>
    </submittedName>
</protein>
<sequence length="467" mass="54363">MDHIFKAVKWSEEEDEHQQSEKQSPLEAQGQDKVTRWMRDGLQYGVLYCDLLPDISSVVRPVDKSGSYMNMLPWFNPDYESTALTTTKRISPTPQAKPTLSLDEQQTNDIKREKAFHDLLMKAGGRPWYPGELIEQVARNPENHVELLEYWKQDPFGSEKEGWMVFERQVERWNQFCRYQLRVRRNPDTFHEYSARCTRCLSKQSLTTPLHMKQDPVDQDPLSQWLEYLCFELSERKKYSWYKRYHQQYESAWQTLVDSKVLESHETRDQVEDNEYASSPDDQRTGLRQAVEAASSKILLAERDILNPSVRGPVAQRKLFEAQAELDCAIQAFDRFQHRKDAIKGFREATSTYREARRGAQRHQVLLRWMRKQVPLIEKDLGLSCSAEYLSFDDDGLMETDGDESDDQNVATNSSHAHLMDAPVELKRNESKKRLASVSADVIQTNSNVPPKRSRCVANDESEARSQ</sequence>
<organism evidence="2 3">
    <name type="scientific">Fusarium austroafricanum</name>
    <dbReference type="NCBI Taxonomy" id="2364996"/>
    <lineage>
        <taxon>Eukaryota</taxon>
        <taxon>Fungi</taxon>
        <taxon>Dikarya</taxon>
        <taxon>Ascomycota</taxon>
        <taxon>Pezizomycotina</taxon>
        <taxon>Sordariomycetes</taxon>
        <taxon>Hypocreomycetidae</taxon>
        <taxon>Hypocreales</taxon>
        <taxon>Nectriaceae</taxon>
        <taxon>Fusarium</taxon>
        <taxon>Fusarium concolor species complex</taxon>
    </lineage>
</organism>